<gene>
    <name evidence="3" type="ORF">RCC_07170</name>
</gene>
<dbReference type="Pfam" id="PF13561">
    <property type="entry name" value="adh_short_C2"/>
    <property type="match status" value="1"/>
</dbReference>
<sequence>MSPPFSLDFGLQGSHVLVTGGCGLIGRVVVQAFLAAGANVSIIDLAESTRALADSAEEAALLGNAVIYTADISQPDEVDIAFTHMEGKYGPVECCIALASIDLSSLPQTESICDMDPAVWQKVFDVNINGTFLTCQRWLRGIRSASQDPEKASKLRNVNLVIMGSDSGRFGVRTMAAYAAGKAAVQYGLLQSLAKDVPKVYLRGRVNAVAPGAVDTARFRDECERFGKQWAWEEYEATVGMAKPPATEDVARTFLFLASDAFSGSTHGQIIHVDGGKMGSVQWMPNEIDGRR</sequence>
<dbReference type="CDD" id="cd05233">
    <property type="entry name" value="SDR_c"/>
    <property type="match status" value="1"/>
</dbReference>
<proteinExistence type="inferred from homology"/>
<dbReference type="PRINTS" id="PR00081">
    <property type="entry name" value="GDHRDH"/>
</dbReference>
<dbReference type="GeneID" id="35602290"/>
<accession>A0A2D3V958</accession>
<dbReference type="Proteomes" id="UP000225277">
    <property type="component" value="Unassembled WGS sequence"/>
</dbReference>
<dbReference type="STRING" id="112498.A0A2D3V958"/>
<evidence type="ECO:0000256" key="1">
    <source>
        <dbReference type="ARBA" id="ARBA00006484"/>
    </source>
</evidence>
<reference evidence="3 4" key="1">
    <citation type="submission" date="2016-03" db="EMBL/GenBank/DDBJ databases">
        <authorList>
            <person name="Ploux O."/>
        </authorList>
    </citation>
    <scope>NUCLEOTIDE SEQUENCE [LARGE SCALE GENOMIC DNA]</scope>
    <source>
        <strain evidence="3 4">URUG2</strain>
    </source>
</reference>
<dbReference type="RefSeq" id="XP_023628196.1">
    <property type="nucleotide sequence ID" value="XM_023772428.1"/>
</dbReference>
<evidence type="ECO:0000313" key="4">
    <source>
        <dbReference type="Proteomes" id="UP000225277"/>
    </source>
</evidence>
<organism evidence="3 4">
    <name type="scientific">Ramularia collo-cygni</name>
    <dbReference type="NCBI Taxonomy" id="112498"/>
    <lineage>
        <taxon>Eukaryota</taxon>
        <taxon>Fungi</taxon>
        <taxon>Dikarya</taxon>
        <taxon>Ascomycota</taxon>
        <taxon>Pezizomycotina</taxon>
        <taxon>Dothideomycetes</taxon>
        <taxon>Dothideomycetidae</taxon>
        <taxon>Mycosphaerellales</taxon>
        <taxon>Mycosphaerellaceae</taxon>
        <taxon>Ramularia</taxon>
    </lineage>
</organism>
<dbReference type="EMBL" id="FJUY01000011">
    <property type="protein sequence ID" value="CZT21307.1"/>
    <property type="molecule type" value="Genomic_DNA"/>
</dbReference>
<evidence type="ECO:0000256" key="2">
    <source>
        <dbReference type="ARBA" id="ARBA00023002"/>
    </source>
</evidence>
<dbReference type="SUPFAM" id="SSF51735">
    <property type="entry name" value="NAD(P)-binding Rossmann-fold domains"/>
    <property type="match status" value="1"/>
</dbReference>
<name>A0A2D3V958_9PEZI</name>
<keyword evidence="2" id="KW-0560">Oxidoreductase</keyword>
<dbReference type="Gene3D" id="3.40.50.720">
    <property type="entry name" value="NAD(P)-binding Rossmann-like Domain"/>
    <property type="match status" value="1"/>
</dbReference>
<dbReference type="AlphaFoldDB" id="A0A2D3V958"/>
<dbReference type="InterPro" id="IPR036291">
    <property type="entry name" value="NAD(P)-bd_dom_sf"/>
</dbReference>
<protein>
    <submittedName>
        <fullName evidence="3">Uncharacterized protein</fullName>
    </submittedName>
</protein>
<keyword evidence="4" id="KW-1185">Reference proteome</keyword>
<dbReference type="PANTHER" id="PTHR24321:SF8">
    <property type="entry name" value="ESTRADIOL 17-BETA-DEHYDROGENASE 8-RELATED"/>
    <property type="match status" value="1"/>
</dbReference>
<comment type="similarity">
    <text evidence="1">Belongs to the short-chain dehydrogenases/reductases (SDR) family.</text>
</comment>
<dbReference type="GO" id="GO:0016491">
    <property type="term" value="F:oxidoreductase activity"/>
    <property type="evidence" value="ECO:0007669"/>
    <property type="project" value="UniProtKB-KW"/>
</dbReference>
<dbReference type="InterPro" id="IPR002347">
    <property type="entry name" value="SDR_fam"/>
</dbReference>
<evidence type="ECO:0000313" key="3">
    <source>
        <dbReference type="EMBL" id="CZT21307.1"/>
    </source>
</evidence>
<dbReference type="OrthoDB" id="10253736at2759"/>
<dbReference type="PANTHER" id="PTHR24321">
    <property type="entry name" value="DEHYDROGENASES, SHORT CHAIN"/>
    <property type="match status" value="1"/>
</dbReference>